<evidence type="ECO:0000313" key="3">
    <source>
        <dbReference type="Proteomes" id="UP000515344"/>
    </source>
</evidence>
<reference evidence="3" key="1">
    <citation type="submission" date="2020-08" db="EMBL/GenBank/DDBJ databases">
        <title>Lacibacter sp. S13-6-6 genome sequencing.</title>
        <authorList>
            <person name="Jin L."/>
        </authorList>
    </citation>
    <scope>NUCLEOTIDE SEQUENCE [LARGE SCALE GENOMIC DNA]</scope>
    <source>
        <strain evidence="3">S13-6-6</strain>
    </source>
</reference>
<dbReference type="InterPro" id="IPR045497">
    <property type="entry name" value="DUF6438"/>
</dbReference>
<dbReference type="KEGG" id="lacs:H4075_05655"/>
<evidence type="ECO:0000313" key="2">
    <source>
        <dbReference type="EMBL" id="QNA45686.1"/>
    </source>
</evidence>
<keyword evidence="3" id="KW-1185">Reference proteome</keyword>
<accession>A0A7G5XJN3</accession>
<dbReference type="Pfam" id="PF20033">
    <property type="entry name" value="DUF6438"/>
    <property type="match status" value="1"/>
</dbReference>
<dbReference type="EMBL" id="CP060007">
    <property type="protein sequence ID" value="QNA45686.1"/>
    <property type="molecule type" value="Genomic_DNA"/>
</dbReference>
<protein>
    <recommendedName>
        <fullName evidence="1">DUF6438 domain-containing protein</fullName>
    </recommendedName>
</protein>
<evidence type="ECO:0000259" key="1">
    <source>
        <dbReference type="Pfam" id="PF20033"/>
    </source>
</evidence>
<organism evidence="2 3">
    <name type="scientific">Lacibacter sediminis</name>
    <dbReference type="NCBI Taxonomy" id="2760713"/>
    <lineage>
        <taxon>Bacteria</taxon>
        <taxon>Pseudomonadati</taxon>
        <taxon>Bacteroidota</taxon>
        <taxon>Chitinophagia</taxon>
        <taxon>Chitinophagales</taxon>
        <taxon>Chitinophagaceae</taxon>
        <taxon>Lacibacter</taxon>
    </lineage>
</organism>
<dbReference type="Proteomes" id="UP000515344">
    <property type="component" value="Chromosome"/>
</dbReference>
<name>A0A7G5XJN3_9BACT</name>
<gene>
    <name evidence="2" type="ORF">H4075_05655</name>
</gene>
<proteinExistence type="predicted"/>
<dbReference type="RefSeq" id="WP_182804957.1">
    <property type="nucleotide sequence ID" value="NZ_CP060007.1"/>
</dbReference>
<dbReference type="AlphaFoldDB" id="A0A7G5XJN3"/>
<sequence length="272" mass="31330">MYLHNTNDIKKGKQFILVSLFSMISIISIGQSKAFNRLWVGEFDNYVKIDTNAVWVNFSYSYEGKKYYHTRGYNYKMSNDTLRIFEGGVSNNATYEYLIREWSDEKLILKVLNQNFRLLASEDSIGRTLYFTSQSRIFTDTIRLEKLLFSTTNCYGSCPAMTFQIDNTGLLKFKGEVGAVKQGYYQAKLSKEVLNELLLTLGISDLDKIVDHGQFNIDASTHTIEIHYNNKVMYIKTAFEPLVLEKLLSYLLALPARVDLIEAGSFEFNFSK</sequence>
<feature type="domain" description="DUF6438" evidence="1">
    <location>
        <begin position="146"/>
        <end position="251"/>
    </location>
</feature>